<gene>
    <name evidence="2" type="ORF">A9Q84_08555</name>
</gene>
<dbReference type="GO" id="GO:0046820">
    <property type="term" value="F:4-amino-4-deoxychorismate synthase activity"/>
    <property type="evidence" value="ECO:0007669"/>
    <property type="project" value="TreeGrafter"/>
</dbReference>
<comment type="caution">
    <text evidence="2">The sequence shown here is derived from an EMBL/GenBank/DDBJ whole genome shotgun (WGS) entry which is preliminary data.</text>
</comment>
<accession>A0A1Y5FCN2</accession>
<proteinExistence type="predicted"/>
<protein>
    <recommendedName>
        <fullName evidence="1">Chorismate-utilising enzyme C-terminal domain-containing protein</fullName>
    </recommendedName>
</protein>
<evidence type="ECO:0000313" key="2">
    <source>
        <dbReference type="EMBL" id="OUR96392.1"/>
    </source>
</evidence>
<dbReference type="Pfam" id="PF00425">
    <property type="entry name" value="Chorismate_bind"/>
    <property type="match status" value="1"/>
</dbReference>
<evidence type="ECO:0000259" key="1">
    <source>
        <dbReference type="Pfam" id="PF00425"/>
    </source>
</evidence>
<dbReference type="InterPro" id="IPR005801">
    <property type="entry name" value="ADC_synthase"/>
</dbReference>
<reference evidence="3" key="1">
    <citation type="journal article" date="2017" name="Proc. Natl. Acad. Sci. U.S.A.">
        <title>Simulation of Deepwater Horizon oil plume reveals substrate specialization within a complex community of hydrocarbon-degraders.</title>
        <authorList>
            <person name="Hu P."/>
            <person name="Dubinsky E.A."/>
            <person name="Probst A.J."/>
            <person name="Wang J."/>
            <person name="Sieber C.M.K."/>
            <person name="Tom L.M."/>
            <person name="Gardinali P."/>
            <person name="Banfield J.F."/>
            <person name="Atlas R.M."/>
            <person name="Andersen G.L."/>
        </authorList>
    </citation>
    <scope>NUCLEOTIDE SEQUENCE [LARGE SCALE GENOMIC DNA]</scope>
</reference>
<evidence type="ECO:0000313" key="3">
    <source>
        <dbReference type="Proteomes" id="UP000196531"/>
    </source>
</evidence>
<dbReference type="PANTHER" id="PTHR11236:SF50">
    <property type="entry name" value="AMINODEOXYCHORISMATE SYNTHASE COMPONENT 1"/>
    <property type="match status" value="1"/>
</dbReference>
<dbReference type="Gene3D" id="3.60.120.10">
    <property type="entry name" value="Anthranilate synthase"/>
    <property type="match status" value="1"/>
</dbReference>
<organism evidence="2 3">
    <name type="scientific">Halobacteriovorax marinus</name>
    <dbReference type="NCBI Taxonomy" id="97084"/>
    <lineage>
        <taxon>Bacteria</taxon>
        <taxon>Pseudomonadati</taxon>
        <taxon>Bdellovibrionota</taxon>
        <taxon>Bacteriovoracia</taxon>
        <taxon>Bacteriovoracales</taxon>
        <taxon>Halobacteriovoraceae</taxon>
        <taxon>Halobacteriovorax</taxon>
    </lineage>
</organism>
<sequence>MWSLFWLGDKFVKYTIPISAKLYFLNHSIDLLSGETHKEGITSLIKRIDKTQLNQEIEKYICHFYYECGLILNEIEFLNPEIPLAIEVQYSEVEDWRPLREVPSLEMTEVSGVSIEEYAKAFDKGHEHLLRGDCYQFNLTYPFKFKWQNNLKPLEICSRLWEDVGSIAPYAHATYIPFLDTLYLSNSPECLFQMKKRSQSFDIWTMPIKGTLPRGTNWKDAWRELRSSRKDRGELDMITDLLRNDLSRIEEQVSRVIKRRSPLLVPGIIHQYSLIKSTLSLSVSLGRVMRSMFPGGSITGAPKKNSIKILKNLESSPRGFYCGSTVIIDKSIIAASVNIRSACIELDKKQLEYHAGGGVTLLSHCHDEYSEMLLKKKSFVRNL</sequence>
<name>A0A1Y5FCN2_9BACT</name>
<dbReference type="AlphaFoldDB" id="A0A1Y5FCN2"/>
<dbReference type="SUPFAM" id="SSF56322">
    <property type="entry name" value="ADC synthase"/>
    <property type="match status" value="1"/>
</dbReference>
<dbReference type="InterPro" id="IPR015890">
    <property type="entry name" value="Chorismate_C"/>
</dbReference>
<feature type="domain" description="Chorismate-utilising enzyme C-terminal" evidence="1">
    <location>
        <begin position="116"/>
        <end position="375"/>
    </location>
</feature>
<dbReference type="InterPro" id="IPR019999">
    <property type="entry name" value="Anth_synth_I-like"/>
</dbReference>
<dbReference type="Proteomes" id="UP000196531">
    <property type="component" value="Unassembled WGS sequence"/>
</dbReference>
<dbReference type="PANTHER" id="PTHR11236">
    <property type="entry name" value="AMINOBENZOATE/ANTHRANILATE SYNTHASE"/>
    <property type="match status" value="1"/>
</dbReference>
<dbReference type="EMBL" id="MAAO01000006">
    <property type="protein sequence ID" value="OUR96392.1"/>
    <property type="molecule type" value="Genomic_DNA"/>
</dbReference>
<dbReference type="GO" id="GO:0000162">
    <property type="term" value="P:L-tryptophan biosynthetic process"/>
    <property type="evidence" value="ECO:0007669"/>
    <property type="project" value="TreeGrafter"/>
</dbReference>